<organism evidence="2">
    <name type="scientific">Arundo donax</name>
    <name type="common">Giant reed</name>
    <name type="synonym">Donax arundinaceus</name>
    <dbReference type="NCBI Taxonomy" id="35708"/>
    <lineage>
        <taxon>Eukaryota</taxon>
        <taxon>Viridiplantae</taxon>
        <taxon>Streptophyta</taxon>
        <taxon>Embryophyta</taxon>
        <taxon>Tracheophyta</taxon>
        <taxon>Spermatophyta</taxon>
        <taxon>Magnoliopsida</taxon>
        <taxon>Liliopsida</taxon>
        <taxon>Poales</taxon>
        <taxon>Poaceae</taxon>
        <taxon>PACMAD clade</taxon>
        <taxon>Arundinoideae</taxon>
        <taxon>Arundineae</taxon>
        <taxon>Arundo</taxon>
    </lineage>
</organism>
<reference evidence="2" key="2">
    <citation type="journal article" date="2015" name="Data Brief">
        <title>Shoot transcriptome of the giant reed, Arundo donax.</title>
        <authorList>
            <person name="Barrero R.A."/>
            <person name="Guerrero F.D."/>
            <person name="Moolhuijzen P."/>
            <person name="Goolsby J.A."/>
            <person name="Tidwell J."/>
            <person name="Bellgard S.E."/>
            <person name="Bellgard M.I."/>
        </authorList>
    </citation>
    <scope>NUCLEOTIDE SEQUENCE</scope>
    <source>
        <tissue evidence="2">Shoot tissue taken approximately 20 cm above the soil surface</tissue>
    </source>
</reference>
<proteinExistence type="predicted"/>
<keyword evidence="1" id="KW-0812">Transmembrane</keyword>
<dbReference type="EMBL" id="GBRH01233609">
    <property type="protein sequence ID" value="JAD64286.1"/>
    <property type="molecule type" value="Transcribed_RNA"/>
</dbReference>
<keyword evidence="1" id="KW-0472">Membrane</keyword>
<evidence type="ECO:0000313" key="2">
    <source>
        <dbReference type="EMBL" id="JAD64286.1"/>
    </source>
</evidence>
<dbReference type="AlphaFoldDB" id="A0A0A9BLM0"/>
<accession>A0A0A9BLM0</accession>
<name>A0A0A9BLM0_ARUDO</name>
<sequence>MCKGIIARAPSCTTLWGFLILFVIYSFIQDEICSTLSCQY</sequence>
<reference evidence="2" key="1">
    <citation type="submission" date="2014-09" db="EMBL/GenBank/DDBJ databases">
        <authorList>
            <person name="Magalhaes I.L.F."/>
            <person name="Oliveira U."/>
            <person name="Santos F.R."/>
            <person name="Vidigal T.H.D.A."/>
            <person name="Brescovit A.D."/>
            <person name="Santos A.J."/>
        </authorList>
    </citation>
    <scope>NUCLEOTIDE SEQUENCE</scope>
    <source>
        <tissue evidence="2">Shoot tissue taken approximately 20 cm above the soil surface</tissue>
    </source>
</reference>
<protein>
    <submittedName>
        <fullName evidence="2">Uncharacterized protein</fullName>
    </submittedName>
</protein>
<keyword evidence="1" id="KW-1133">Transmembrane helix</keyword>
<feature type="transmembrane region" description="Helical" evidence="1">
    <location>
        <begin position="12"/>
        <end position="28"/>
    </location>
</feature>
<evidence type="ECO:0000256" key="1">
    <source>
        <dbReference type="SAM" id="Phobius"/>
    </source>
</evidence>